<feature type="domain" description="NADP-dependent oxidoreductase" evidence="1">
    <location>
        <begin position="16"/>
        <end position="258"/>
    </location>
</feature>
<sequence>MLKRPIPSTQEMLPVIGLGTWQTFDVPAPTDRLRRTLETMHQTGGTLIDSSPMYGRSEARIGDLTTATAFADSFFYATKVWTTGREQGIRQMEESRQRMQRETIDLMQIHNLTDWQTHLRTLREWKEAKKIRYLGITHYTDSSHETLERILTTEAIDFVQFNYSILSRHAEKRLLSVAADRGVATLINRPLGEGNLFAQVRNQTLPAWASDYAIKSWGQFFLKYIVSHPAVTCVIPGTSDPDHLADNMQAGFGPLPDEATRHKMVDYLRAL</sequence>
<comment type="caution">
    <text evidence="2">The sequence shown here is derived from an EMBL/GenBank/DDBJ whole genome shotgun (WGS) entry which is preliminary data.</text>
</comment>
<dbReference type="Pfam" id="PF00248">
    <property type="entry name" value="Aldo_ket_red"/>
    <property type="match status" value="1"/>
</dbReference>
<dbReference type="RefSeq" id="WP_104714997.1">
    <property type="nucleotide sequence ID" value="NZ_PTRA01000004.1"/>
</dbReference>
<dbReference type="PANTHER" id="PTHR43312:SF1">
    <property type="entry name" value="NADP-DEPENDENT OXIDOREDUCTASE DOMAIN-CONTAINING PROTEIN"/>
    <property type="match status" value="1"/>
</dbReference>
<organism evidence="2 3">
    <name type="scientific">Siphonobacter curvatus</name>
    <dbReference type="NCBI Taxonomy" id="2094562"/>
    <lineage>
        <taxon>Bacteria</taxon>
        <taxon>Pseudomonadati</taxon>
        <taxon>Bacteroidota</taxon>
        <taxon>Cytophagia</taxon>
        <taxon>Cytophagales</taxon>
        <taxon>Cytophagaceae</taxon>
        <taxon>Siphonobacter</taxon>
    </lineage>
</organism>
<name>A0A2S7IHP5_9BACT</name>
<dbReference type="EMBL" id="PTRA01000004">
    <property type="protein sequence ID" value="PQA55531.1"/>
    <property type="molecule type" value="Genomic_DNA"/>
</dbReference>
<dbReference type="SUPFAM" id="SSF51430">
    <property type="entry name" value="NAD(P)-linked oxidoreductase"/>
    <property type="match status" value="1"/>
</dbReference>
<evidence type="ECO:0000313" key="3">
    <source>
        <dbReference type="Proteomes" id="UP000239590"/>
    </source>
</evidence>
<dbReference type="PANTHER" id="PTHR43312">
    <property type="entry name" value="D-THREO-ALDOSE 1-DEHYDROGENASE"/>
    <property type="match status" value="1"/>
</dbReference>
<dbReference type="CDD" id="cd19095">
    <property type="entry name" value="AKR_PA4992-like"/>
    <property type="match status" value="1"/>
</dbReference>
<dbReference type="OrthoDB" id="9783572at2"/>
<dbReference type="AlphaFoldDB" id="A0A2S7IHP5"/>
<evidence type="ECO:0000259" key="1">
    <source>
        <dbReference type="Pfam" id="PF00248"/>
    </source>
</evidence>
<dbReference type="InterPro" id="IPR036812">
    <property type="entry name" value="NAD(P)_OxRdtase_dom_sf"/>
</dbReference>
<evidence type="ECO:0000313" key="2">
    <source>
        <dbReference type="EMBL" id="PQA55531.1"/>
    </source>
</evidence>
<protein>
    <submittedName>
        <fullName evidence="2">Aldo/keto reductase</fullName>
    </submittedName>
</protein>
<keyword evidence="3" id="KW-1185">Reference proteome</keyword>
<accession>A0A2S7IHP5</accession>
<dbReference type="Gene3D" id="3.20.20.100">
    <property type="entry name" value="NADP-dependent oxidoreductase domain"/>
    <property type="match status" value="1"/>
</dbReference>
<gene>
    <name evidence="2" type="ORF">C5O19_19110</name>
</gene>
<dbReference type="InterPro" id="IPR053135">
    <property type="entry name" value="AKR2_Oxidoreductase"/>
</dbReference>
<reference evidence="3" key="1">
    <citation type="submission" date="2018-02" db="EMBL/GenBank/DDBJ databases">
        <title>Genome sequencing of Solimonas sp. HR-BB.</title>
        <authorList>
            <person name="Lee Y."/>
            <person name="Jeon C.O."/>
        </authorList>
    </citation>
    <scope>NUCLEOTIDE SEQUENCE [LARGE SCALE GENOMIC DNA]</scope>
    <source>
        <strain evidence="3">HR-U</strain>
    </source>
</reference>
<dbReference type="Proteomes" id="UP000239590">
    <property type="component" value="Unassembled WGS sequence"/>
</dbReference>
<dbReference type="InterPro" id="IPR023210">
    <property type="entry name" value="NADP_OxRdtase_dom"/>
</dbReference>
<proteinExistence type="predicted"/>